<comment type="function">
    <text evidence="1 11">Catalyzes the 6-electron oxidation of protoporphyrinogen-IX to form protoporphyrin-IX.</text>
</comment>
<dbReference type="NCBIfam" id="TIGR00562">
    <property type="entry name" value="proto_IX_ox"/>
    <property type="match status" value="1"/>
</dbReference>
<comment type="similarity">
    <text evidence="3 11">Belongs to the protoporphyrinogen/coproporphyrinogen oxidase family. Protoporphyrinogen oxidase subfamily.</text>
</comment>
<keyword evidence="7 11" id="KW-0560">Oxidoreductase</keyword>
<comment type="cofactor">
    <cofactor evidence="11">
        <name>FAD</name>
        <dbReference type="ChEBI" id="CHEBI:57692"/>
    </cofactor>
    <text evidence="11">Binds 1 FAD per subunit.</text>
</comment>
<dbReference type="SUPFAM" id="SSF51905">
    <property type="entry name" value="FAD/NAD(P)-binding domain"/>
    <property type="match status" value="1"/>
</dbReference>
<evidence type="ECO:0000256" key="5">
    <source>
        <dbReference type="ARBA" id="ARBA00022630"/>
    </source>
</evidence>
<comment type="subcellular location">
    <subcellularLocation>
        <location evidence="11">Mitochondrion inner membrane</location>
    </subcellularLocation>
</comment>
<evidence type="ECO:0000256" key="11">
    <source>
        <dbReference type="RuleBase" id="RU367069"/>
    </source>
</evidence>
<dbReference type="InterPro" id="IPR036188">
    <property type="entry name" value="FAD/NAD-bd_sf"/>
</dbReference>
<dbReference type="PANTHER" id="PTHR42923:SF3">
    <property type="entry name" value="PROTOPORPHYRINOGEN OXIDASE"/>
    <property type="match status" value="1"/>
</dbReference>
<evidence type="ECO:0000256" key="3">
    <source>
        <dbReference type="ARBA" id="ARBA00010551"/>
    </source>
</evidence>
<evidence type="ECO:0000256" key="9">
    <source>
        <dbReference type="ARBA" id="ARBA00023244"/>
    </source>
</evidence>
<organism evidence="13 14">
    <name type="scientific">Aulographum hederae CBS 113979</name>
    <dbReference type="NCBI Taxonomy" id="1176131"/>
    <lineage>
        <taxon>Eukaryota</taxon>
        <taxon>Fungi</taxon>
        <taxon>Dikarya</taxon>
        <taxon>Ascomycota</taxon>
        <taxon>Pezizomycotina</taxon>
        <taxon>Dothideomycetes</taxon>
        <taxon>Pleosporomycetidae</taxon>
        <taxon>Aulographales</taxon>
        <taxon>Aulographaceae</taxon>
    </lineage>
</organism>
<dbReference type="InterPro" id="IPR050464">
    <property type="entry name" value="Zeta_carotene_desat/Oxidored"/>
</dbReference>
<evidence type="ECO:0000256" key="4">
    <source>
        <dbReference type="ARBA" id="ARBA00012867"/>
    </source>
</evidence>
<keyword evidence="14" id="KW-1185">Reference proteome</keyword>
<protein>
    <recommendedName>
        <fullName evidence="4 11">Protoporphyrinogen oxidase</fullName>
        <ecNumber evidence="4 11">1.3.3.4</ecNumber>
    </recommendedName>
</protein>
<sequence>MLLRRHGRLPNLFLRPTPLRSLPSSPSSQRFFAEVASSEKSQDVAILGAGITGLTAAYYLARETPDAKITVYEAGESVGGWMQSKWVDVEGGRILFEEGPRTLRPQDNGAVTLQLIQDLRLIPEVQVSSVRSPAAQNRFIYYPDHLVRMPHPSHGLVKNIYNLITEPVFKGGLNAAINEWREEPRSTTVTDESVGNFFSRRLGHQVTDNLVSAVMHGIYAGNIYQLSVKSLFPAAWFLEKEYGGVLKGLAQLRGEQATIQQKRMVPIAEEFGSGIHLEPDFRIALAHASVYTFQRGLGSLAETLKDRLVHKHNVQMKTNTAAQSVAYKPNSPTIELKHSGSESTDQYDCIISTLPANATSKICCDPSSTTPRVPSLGLIPSVTVMVVNLFFTNADLVQTPGFGYLLPRSVPFDQNPEFALGVIFDSYAAPEQDSVPGSKFTVMLGGHWWDGWDAFPDGEQGIAMARTVLARHLGIVDKPVATHATLQRDCIPQYTVGHEDRMKQAHRDLESGYRGKLKVAGNTYAGVGVNDCVRAGRDVARSVARGLKSANGQQVTRETGLQSFIDDEGFRVNYHGRKKD</sequence>
<dbReference type="PANTHER" id="PTHR42923">
    <property type="entry name" value="PROTOPORPHYRINOGEN OXIDASE"/>
    <property type="match status" value="1"/>
</dbReference>
<dbReference type="GO" id="GO:0006782">
    <property type="term" value="P:protoporphyrinogen IX biosynthetic process"/>
    <property type="evidence" value="ECO:0007669"/>
    <property type="project" value="UniProtKB-UniRule"/>
</dbReference>
<comment type="catalytic activity">
    <reaction evidence="10 11">
        <text>protoporphyrinogen IX + 3 O2 = protoporphyrin IX + 3 H2O2</text>
        <dbReference type="Rhea" id="RHEA:25576"/>
        <dbReference type="ChEBI" id="CHEBI:15379"/>
        <dbReference type="ChEBI" id="CHEBI:16240"/>
        <dbReference type="ChEBI" id="CHEBI:57306"/>
        <dbReference type="ChEBI" id="CHEBI:57307"/>
        <dbReference type="EC" id="1.3.3.4"/>
    </reaction>
</comment>
<feature type="domain" description="Amine oxidase" evidence="12">
    <location>
        <begin position="51"/>
        <end position="543"/>
    </location>
</feature>
<dbReference type="SUPFAM" id="SSF54373">
    <property type="entry name" value="FAD-linked reductases, C-terminal domain"/>
    <property type="match status" value="1"/>
</dbReference>
<dbReference type="AlphaFoldDB" id="A0A6G1GUB5"/>
<evidence type="ECO:0000313" key="14">
    <source>
        <dbReference type="Proteomes" id="UP000800041"/>
    </source>
</evidence>
<evidence type="ECO:0000256" key="10">
    <source>
        <dbReference type="ARBA" id="ARBA00047554"/>
    </source>
</evidence>
<comment type="pathway">
    <text evidence="2 11">Porphyrin-containing compound metabolism; protoporphyrin-IX biosynthesis; protoporphyrin-IX from protoporphyrinogen-IX: step 1/1.</text>
</comment>
<keyword evidence="8 11" id="KW-0350">Heme biosynthesis</keyword>
<dbReference type="GO" id="GO:0005743">
    <property type="term" value="C:mitochondrial inner membrane"/>
    <property type="evidence" value="ECO:0007669"/>
    <property type="project" value="UniProtKB-SubCell"/>
</dbReference>
<proteinExistence type="inferred from homology"/>
<dbReference type="EMBL" id="ML977168">
    <property type="protein sequence ID" value="KAF1984370.1"/>
    <property type="molecule type" value="Genomic_DNA"/>
</dbReference>
<dbReference type="UniPathway" id="UPA00251">
    <property type="reaction ID" value="UER00324"/>
</dbReference>
<dbReference type="Proteomes" id="UP000800041">
    <property type="component" value="Unassembled WGS sequence"/>
</dbReference>
<dbReference type="InterPro" id="IPR002937">
    <property type="entry name" value="Amino_oxidase"/>
</dbReference>
<dbReference type="OrthoDB" id="438553at2759"/>
<dbReference type="GO" id="GO:0004729">
    <property type="term" value="F:oxygen-dependent protoporphyrinogen oxidase activity"/>
    <property type="evidence" value="ECO:0007669"/>
    <property type="project" value="UniProtKB-UniRule"/>
</dbReference>
<evidence type="ECO:0000256" key="6">
    <source>
        <dbReference type="ARBA" id="ARBA00022827"/>
    </source>
</evidence>
<dbReference type="Gene3D" id="3.50.50.60">
    <property type="entry name" value="FAD/NAD(P)-binding domain"/>
    <property type="match status" value="1"/>
</dbReference>
<accession>A0A6G1GUB5</accession>
<evidence type="ECO:0000256" key="2">
    <source>
        <dbReference type="ARBA" id="ARBA00005073"/>
    </source>
</evidence>
<dbReference type="InterPro" id="IPR004572">
    <property type="entry name" value="Protoporphyrinogen_oxidase"/>
</dbReference>
<evidence type="ECO:0000313" key="13">
    <source>
        <dbReference type="EMBL" id="KAF1984370.1"/>
    </source>
</evidence>
<evidence type="ECO:0000256" key="1">
    <source>
        <dbReference type="ARBA" id="ARBA00002600"/>
    </source>
</evidence>
<keyword evidence="9 11" id="KW-0627">Porphyrin biosynthesis</keyword>
<reference evidence="13" key="1">
    <citation type="journal article" date="2020" name="Stud. Mycol.">
        <title>101 Dothideomycetes genomes: a test case for predicting lifestyles and emergence of pathogens.</title>
        <authorList>
            <person name="Haridas S."/>
            <person name="Albert R."/>
            <person name="Binder M."/>
            <person name="Bloem J."/>
            <person name="Labutti K."/>
            <person name="Salamov A."/>
            <person name="Andreopoulos B."/>
            <person name="Baker S."/>
            <person name="Barry K."/>
            <person name="Bills G."/>
            <person name="Bluhm B."/>
            <person name="Cannon C."/>
            <person name="Castanera R."/>
            <person name="Culley D."/>
            <person name="Daum C."/>
            <person name="Ezra D."/>
            <person name="Gonzalez J."/>
            <person name="Henrissat B."/>
            <person name="Kuo A."/>
            <person name="Liang C."/>
            <person name="Lipzen A."/>
            <person name="Lutzoni F."/>
            <person name="Magnuson J."/>
            <person name="Mondo S."/>
            <person name="Nolan M."/>
            <person name="Ohm R."/>
            <person name="Pangilinan J."/>
            <person name="Park H.-J."/>
            <person name="Ramirez L."/>
            <person name="Alfaro M."/>
            <person name="Sun H."/>
            <person name="Tritt A."/>
            <person name="Yoshinaga Y."/>
            <person name="Zwiers L.-H."/>
            <person name="Turgeon B."/>
            <person name="Goodwin S."/>
            <person name="Spatafora J."/>
            <person name="Crous P."/>
            <person name="Grigoriev I."/>
        </authorList>
    </citation>
    <scope>NUCLEOTIDE SEQUENCE</scope>
    <source>
        <strain evidence="13">CBS 113979</strain>
    </source>
</reference>
<keyword evidence="5 11" id="KW-0285">Flavoprotein</keyword>
<evidence type="ECO:0000259" key="12">
    <source>
        <dbReference type="Pfam" id="PF01593"/>
    </source>
</evidence>
<dbReference type="EC" id="1.3.3.4" evidence="4 11"/>
<name>A0A6G1GUB5_9PEZI</name>
<gene>
    <name evidence="13" type="ORF">K402DRAFT_359297</name>
</gene>
<evidence type="ECO:0000256" key="8">
    <source>
        <dbReference type="ARBA" id="ARBA00023133"/>
    </source>
</evidence>
<keyword evidence="6 11" id="KW-0274">FAD</keyword>
<dbReference type="Pfam" id="PF01593">
    <property type="entry name" value="Amino_oxidase"/>
    <property type="match status" value="1"/>
</dbReference>
<evidence type="ECO:0000256" key="7">
    <source>
        <dbReference type="ARBA" id="ARBA00023002"/>
    </source>
</evidence>